<organism evidence="2 3">
    <name type="scientific">Ureibacillus sinduriensis BLB-1 = JCM 15800</name>
    <dbReference type="NCBI Taxonomy" id="1384057"/>
    <lineage>
        <taxon>Bacteria</taxon>
        <taxon>Bacillati</taxon>
        <taxon>Bacillota</taxon>
        <taxon>Bacilli</taxon>
        <taxon>Bacillales</taxon>
        <taxon>Caryophanaceae</taxon>
        <taxon>Ureibacillus</taxon>
    </lineage>
</organism>
<sequence length="155" mass="17283">MKNKKTILITIFSVIIVGIGVYFLSSQTTYSDSDTLSSEDILVDVDFSAEGTTVELHKVDPNVDGSLAPIELTEKTQQELIKAFEKSKFKNVDSNSTGVANDYHMKMTLNRGYVIYLDIDKKGISVENTSDTSSKKYLFKDGKEFFSILEKAVSE</sequence>
<evidence type="ECO:0000313" key="3">
    <source>
        <dbReference type="Proteomes" id="UP000030408"/>
    </source>
</evidence>
<dbReference type="EMBL" id="JPVO01000047">
    <property type="protein sequence ID" value="KGR76179.1"/>
    <property type="molecule type" value="Genomic_DNA"/>
</dbReference>
<dbReference type="Proteomes" id="UP000030408">
    <property type="component" value="Unassembled WGS sequence"/>
</dbReference>
<keyword evidence="1" id="KW-0472">Membrane</keyword>
<keyword evidence="1" id="KW-1133">Transmembrane helix</keyword>
<gene>
    <name evidence="2" type="ORF">CD33_08430</name>
</gene>
<evidence type="ECO:0000256" key="1">
    <source>
        <dbReference type="SAM" id="Phobius"/>
    </source>
</evidence>
<dbReference type="RefSeq" id="WP_036199865.1">
    <property type="nucleotide sequence ID" value="NZ_AVCY01000009.1"/>
</dbReference>
<evidence type="ECO:0000313" key="2">
    <source>
        <dbReference type="EMBL" id="KGR76179.1"/>
    </source>
</evidence>
<comment type="caution">
    <text evidence="2">The sequence shown here is derived from an EMBL/GenBank/DDBJ whole genome shotgun (WGS) entry which is preliminary data.</text>
</comment>
<reference evidence="2 3" key="1">
    <citation type="submission" date="2014-02" db="EMBL/GenBank/DDBJ databases">
        <title>Draft genome sequence of Lysinibacillus sinduriensis JCM 15800.</title>
        <authorList>
            <person name="Zhang F."/>
            <person name="Wang G."/>
            <person name="Zhang L."/>
        </authorList>
    </citation>
    <scope>NUCLEOTIDE SEQUENCE [LARGE SCALE GENOMIC DNA]</scope>
    <source>
        <strain evidence="2 3">JCM 15800</strain>
    </source>
</reference>
<accession>A0A0A3HUQ2</accession>
<proteinExistence type="predicted"/>
<dbReference type="AlphaFoldDB" id="A0A0A3HUQ2"/>
<name>A0A0A3HUQ2_9BACL</name>
<keyword evidence="3" id="KW-1185">Reference proteome</keyword>
<protein>
    <submittedName>
        <fullName evidence="2">Uncharacterized protein</fullName>
    </submittedName>
</protein>
<dbReference type="OrthoDB" id="2971727at2"/>
<keyword evidence="1" id="KW-0812">Transmembrane</keyword>
<feature type="transmembrane region" description="Helical" evidence="1">
    <location>
        <begin position="7"/>
        <end position="25"/>
    </location>
</feature>
<dbReference type="eggNOG" id="ENOG502ZRST">
    <property type="taxonomic scope" value="Bacteria"/>
</dbReference>